<evidence type="ECO:0000313" key="2">
    <source>
        <dbReference type="Proteomes" id="UP000247409"/>
    </source>
</evidence>
<gene>
    <name evidence="1" type="ORF">BWQ96_03351</name>
</gene>
<dbReference type="InterPro" id="IPR006379">
    <property type="entry name" value="HAD-SF_hydro_IIB"/>
</dbReference>
<dbReference type="AlphaFoldDB" id="A0A2V3IXF5"/>
<reference evidence="1 2" key="1">
    <citation type="journal article" date="2018" name="Mol. Biol. Evol.">
        <title>Analysis of the draft genome of the red seaweed Gracilariopsis chorda provides insights into genome size evolution in Rhodophyta.</title>
        <authorList>
            <person name="Lee J."/>
            <person name="Yang E.C."/>
            <person name="Graf L."/>
            <person name="Yang J.H."/>
            <person name="Qiu H."/>
            <person name="Zel Zion U."/>
            <person name="Chan C.X."/>
            <person name="Stephens T.G."/>
            <person name="Weber A.P.M."/>
            <person name="Boo G.H."/>
            <person name="Boo S.M."/>
            <person name="Kim K.M."/>
            <person name="Shin Y."/>
            <person name="Jung M."/>
            <person name="Lee S.J."/>
            <person name="Yim H.S."/>
            <person name="Lee J.H."/>
            <person name="Bhattacharya D."/>
            <person name="Yoon H.S."/>
        </authorList>
    </citation>
    <scope>NUCLEOTIDE SEQUENCE [LARGE SCALE GENOMIC DNA]</scope>
    <source>
        <strain evidence="1 2">SKKU-2015</strain>
        <tissue evidence="1">Whole body</tissue>
    </source>
</reference>
<dbReference type="GO" id="GO:0006364">
    <property type="term" value="P:rRNA processing"/>
    <property type="evidence" value="ECO:0007669"/>
    <property type="project" value="InterPro"/>
</dbReference>
<dbReference type="InterPro" id="IPR002036">
    <property type="entry name" value="YbeY"/>
</dbReference>
<dbReference type="Gene3D" id="3.40.50.1000">
    <property type="entry name" value="HAD superfamily/HAD-like"/>
    <property type="match status" value="1"/>
</dbReference>
<sequence>MTAFTSPSSGCIGTSKLFYFSTKHCPKRPGCRASYPHKTRSHLVTASDSRVSASGAASHPVIKLMACDIDGTILNSQSGISSDNVAAVKALIDDTEVLFVPATGKSRVGALRAMAELGERLQQIHPNGCPGVFLQGLLVFGANGEVVHENKCNAQLAQTVTGIAKDMNVPLIAYSRDSIVCERKHDYMDLLPTYHEPAATEVGDWEKAFDRQPLNKFIFMAEPETIDEMRPLVAEKVGSAGNLTQAQSNMLEVLPPNSSKGDGVRRLLRNVGVHPDNVLAIGDAENDLELLSMVGYSCAVGNALPSVKSVARFTDIPSNDDHGVAHTIQRFILNKLALVE</sequence>
<organism evidence="1 2">
    <name type="scientific">Gracilariopsis chorda</name>
    <dbReference type="NCBI Taxonomy" id="448386"/>
    <lineage>
        <taxon>Eukaryota</taxon>
        <taxon>Rhodophyta</taxon>
        <taxon>Florideophyceae</taxon>
        <taxon>Rhodymeniophycidae</taxon>
        <taxon>Gracilariales</taxon>
        <taxon>Gracilariaceae</taxon>
        <taxon>Gracilariopsis</taxon>
    </lineage>
</organism>
<name>A0A2V3IXF5_9FLOR</name>
<accession>A0A2V3IXF5</accession>
<dbReference type="SUPFAM" id="SSF56784">
    <property type="entry name" value="HAD-like"/>
    <property type="match status" value="1"/>
</dbReference>
<dbReference type="OrthoDB" id="27226at2759"/>
<dbReference type="Proteomes" id="UP000247409">
    <property type="component" value="Unassembled WGS sequence"/>
</dbReference>
<dbReference type="InterPro" id="IPR036412">
    <property type="entry name" value="HAD-like_sf"/>
</dbReference>
<dbReference type="PANTHER" id="PTHR46986:SF1">
    <property type="entry name" value="ENDORIBONUCLEASE YBEY, CHLOROPLASTIC"/>
    <property type="match status" value="1"/>
</dbReference>
<evidence type="ECO:0000313" key="1">
    <source>
        <dbReference type="EMBL" id="PXF46822.1"/>
    </source>
</evidence>
<dbReference type="NCBIfam" id="TIGR01484">
    <property type="entry name" value="HAD-SF-IIB"/>
    <property type="match status" value="1"/>
</dbReference>
<dbReference type="STRING" id="448386.A0A2V3IXF5"/>
<dbReference type="InterPro" id="IPR023214">
    <property type="entry name" value="HAD_sf"/>
</dbReference>
<dbReference type="Gene3D" id="3.30.1240.10">
    <property type="match status" value="1"/>
</dbReference>
<dbReference type="PROSITE" id="PS01228">
    <property type="entry name" value="COF_1"/>
    <property type="match status" value="1"/>
</dbReference>
<proteinExistence type="predicted"/>
<keyword evidence="2" id="KW-1185">Reference proteome</keyword>
<dbReference type="GO" id="GO:0004222">
    <property type="term" value="F:metalloendopeptidase activity"/>
    <property type="evidence" value="ECO:0007669"/>
    <property type="project" value="InterPro"/>
</dbReference>
<dbReference type="EMBL" id="NBIV01000032">
    <property type="protein sequence ID" value="PXF46822.1"/>
    <property type="molecule type" value="Genomic_DNA"/>
</dbReference>
<protein>
    <submittedName>
        <fullName evidence="1">Putative phosphatase</fullName>
    </submittedName>
</protein>
<dbReference type="PANTHER" id="PTHR46986">
    <property type="entry name" value="ENDORIBONUCLEASE YBEY, CHLOROPLASTIC"/>
    <property type="match status" value="1"/>
</dbReference>
<comment type="caution">
    <text evidence="1">The sequence shown here is derived from an EMBL/GenBank/DDBJ whole genome shotgun (WGS) entry which is preliminary data.</text>
</comment>
<dbReference type="Pfam" id="PF08282">
    <property type="entry name" value="Hydrolase_3"/>
    <property type="match status" value="1"/>
</dbReference>